<dbReference type="GeneID" id="20243148"/>
<dbReference type="PANTHER" id="PTHR37984:SF9">
    <property type="entry name" value="INTEGRASE CATALYTIC DOMAIN-CONTAINING PROTEIN"/>
    <property type="match status" value="1"/>
</dbReference>
<feature type="domain" description="CCHC-type" evidence="3">
    <location>
        <begin position="173"/>
        <end position="187"/>
    </location>
</feature>
<dbReference type="PANTHER" id="PTHR37984">
    <property type="entry name" value="PROTEIN CBG26694"/>
    <property type="match status" value="1"/>
</dbReference>
<evidence type="ECO:0000259" key="3">
    <source>
        <dbReference type="PROSITE" id="PS50158"/>
    </source>
</evidence>
<dbReference type="EMBL" id="KB201762">
    <property type="protein sequence ID" value="ESO94681.1"/>
    <property type="molecule type" value="Genomic_DNA"/>
</dbReference>
<protein>
    <recommendedName>
        <fullName evidence="3">CCHC-type domain-containing protein</fullName>
    </recommendedName>
</protein>
<evidence type="ECO:0000256" key="2">
    <source>
        <dbReference type="SAM" id="MobiDB-lite"/>
    </source>
</evidence>
<evidence type="ECO:0000313" key="5">
    <source>
        <dbReference type="Proteomes" id="UP000030746"/>
    </source>
</evidence>
<dbReference type="RefSeq" id="XP_009054629.1">
    <property type="nucleotide sequence ID" value="XM_009056381.1"/>
</dbReference>
<dbReference type="Gene3D" id="4.10.60.10">
    <property type="entry name" value="Zinc finger, CCHC-type"/>
    <property type="match status" value="1"/>
</dbReference>
<evidence type="ECO:0000256" key="1">
    <source>
        <dbReference type="PROSITE-ProRule" id="PRU00047"/>
    </source>
</evidence>
<dbReference type="AlphaFoldDB" id="V4AM50"/>
<keyword evidence="1" id="KW-0479">Metal-binding</keyword>
<accession>V4AM50</accession>
<keyword evidence="5" id="KW-1185">Reference proteome</keyword>
<dbReference type="GO" id="GO:0008270">
    <property type="term" value="F:zinc ion binding"/>
    <property type="evidence" value="ECO:0007669"/>
    <property type="project" value="UniProtKB-KW"/>
</dbReference>
<dbReference type="GO" id="GO:0003676">
    <property type="term" value="F:nucleic acid binding"/>
    <property type="evidence" value="ECO:0007669"/>
    <property type="project" value="InterPro"/>
</dbReference>
<dbReference type="InterPro" id="IPR036397">
    <property type="entry name" value="RNaseH_sf"/>
</dbReference>
<dbReference type="InterPro" id="IPR012337">
    <property type="entry name" value="RNaseH-like_sf"/>
</dbReference>
<dbReference type="CTD" id="20243148"/>
<dbReference type="SMART" id="SM00343">
    <property type="entry name" value="ZnF_C2HC"/>
    <property type="match status" value="2"/>
</dbReference>
<sequence>MAATHKRSYDALKNKLIEELDRTDEKKQTAATEFHHLKQKSSESTDDYSHRLSRKCDQAYPSFSKGNKLTLCAQHFVEGLNSDHLKEKLSLIICQNPDMPEFYTLVDTARRLSHGVSISSGNKSTTSDPIMSVRCTYCKKLGHTLNRCRLRKNSVSNEKSGRTKTDDWTKNAKCYVCGKRGHISKTCYQAKKPVHHVNFNQTCPTKDVTVGKLTSSATVDSGAAVTCTTVPNMQKAFPGGYDMESCSSVLTGPSGEQIPTLGVINTYVQIDGHTVPARIHIIDSEEDIFLIGWDIISKFHKVTISPASNSVDFGLVVENSECVSEVRAVTTTVVPPRSQKILRVQVSHPSPSDSGLLVERLTTFEDKSGLFVGRCVSNSKTPLVLLMNPDSISKTVYASQQVACATALTISATSEKEPINSVEEKSWNIGPINSSYKSKLLDLLGNYKPDVFTGLGCAKKHSYELKLAADADLSKVRGRRLKSNPRINQEIESQVKSMLDSNVIEPVTRGQVERQSIIERAHSLGHFSAQRTLAKLVNSKITLSEVQDFVGKCKTCITGPHAIPRSPHGMTKTALRPWDIVHCDFVGPLPRSTNGFEYIFTFMDDLTRIMKSE</sequence>
<dbReference type="HOGENOM" id="CLU_497235_0_0_1"/>
<dbReference type="InterPro" id="IPR001878">
    <property type="entry name" value="Znf_CCHC"/>
</dbReference>
<dbReference type="Proteomes" id="UP000030746">
    <property type="component" value="Unassembled WGS sequence"/>
</dbReference>
<name>V4AM50_LOTGI</name>
<dbReference type="SUPFAM" id="SSF57756">
    <property type="entry name" value="Retrovirus zinc finger-like domains"/>
    <property type="match status" value="1"/>
</dbReference>
<dbReference type="InterPro" id="IPR050951">
    <property type="entry name" value="Retrovirus_Pol_polyprotein"/>
</dbReference>
<dbReference type="Gene3D" id="3.30.420.10">
    <property type="entry name" value="Ribonuclease H-like superfamily/Ribonuclease H"/>
    <property type="match status" value="1"/>
</dbReference>
<gene>
    <name evidence="4" type="ORF">LOTGIDRAFT_175364</name>
</gene>
<dbReference type="PROSITE" id="PS50158">
    <property type="entry name" value="ZF_CCHC"/>
    <property type="match status" value="1"/>
</dbReference>
<organism evidence="4 5">
    <name type="scientific">Lottia gigantea</name>
    <name type="common">Giant owl limpet</name>
    <dbReference type="NCBI Taxonomy" id="225164"/>
    <lineage>
        <taxon>Eukaryota</taxon>
        <taxon>Metazoa</taxon>
        <taxon>Spiralia</taxon>
        <taxon>Lophotrochozoa</taxon>
        <taxon>Mollusca</taxon>
        <taxon>Gastropoda</taxon>
        <taxon>Patellogastropoda</taxon>
        <taxon>Lottioidea</taxon>
        <taxon>Lottiidae</taxon>
        <taxon>Lottia</taxon>
    </lineage>
</organism>
<dbReference type="SUPFAM" id="SSF53098">
    <property type="entry name" value="Ribonuclease H-like"/>
    <property type="match status" value="1"/>
</dbReference>
<keyword evidence="1" id="KW-0862">Zinc</keyword>
<evidence type="ECO:0000313" key="4">
    <source>
        <dbReference type="EMBL" id="ESO94681.1"/>
    </source>
</evidence>
<dbReference type="SUPFAM" id="SSF50630">
    <property type="entry name" value="Acid proteases"/>
    <property type="match status" value="1"/>
</dbReference>
<reference evidence="4 5" key="1">
    <citation type="journal article" date="2013" name="Nature">
        <title>Insights into bilaterian evolution from three spiralian genomes.</title>
        <authorList>
            <person name="Simakov O."/>
            <person name="Marletaz F."/>
            <person name="Cho S.J."/>
            <person name="Edsinger-Gonzales E."/>
            <person name="Havlak P."/>
            <person name="Hellsten U."/>
            <person name="Kuo D.H."/>
            <person name="Larsson T."/>
            <person name="Lv J."/>
            <person name="Arendt D."/>
            <person name="Savage R."/>
            <person name="Osoegawa K."/>
            <person name="de Jong P."/>
            <person name="Grimwood J."/>
            <person name="Chapman J.A."/>
            <person name="Shapiro H."/>
            <person name="Aerts A."/>
            <person name="Otillar R.P."/>
            <person name="Terry A.Y."/>
            <person name="Boore J.L."/>
            <person name="Grigoriev I.V."/>
            <person name="Lindberg D.R."/>
            <person name="Seaver E.C."/>
            <person name="Weisblat D.A."/>
            <person name="Putnam N.H."/>
            <person name="Rokhsar D.S."/>
        </authorList>
    </citation>
    <scope>NUCLEOTIDE SEQUENCE [LARGE SCALE GENOMIC DNA]</scope>
</reference>
<feature type="region of interest" description="Disordered" evidence="2">
    <location>
        <begin position="23"/>
        <end position="46"/>
    </location>
</feature>
<keyword evidence="1" id="KW-0863">Zinc-finger</keyword>
<dbReference type="InterPro" id="IPR036875">
    <property type="entry name" value="Znf_CCHC_sf"/>
</dbReference>
<proteinExistence type="predicted"/>
<dbReference type="Gene3D" id="2.40.70.10">
    <property type="entry name" value="Acid Proteases"/>
    <property type="match status" value="1"/>
</dbReference>
<dbReference type="KEGG" id="lgi:LOTGIDRAFT_175364"/>
<dbReference type="InterPro" id="IPR021109">
    <property type="entry name" value="Peptidase_aspartic_dom_sf"/>
</dbReference>
<dbReference type="OrthoDB" id="427960at2759"/>